<accession>A0A553PQC3</accession>
<protein>
    <recommendedName>
        <fullName evidence="4">Methenyltetrahydrofolate synthase domain-containing protein</fullName>
    </recommendedName>
</protein>
<proteinExistence type="predicted"/>
<dbReference type="SUPFAM" id="SSF100950">
    <property type="entry name" value="NagB/RpiA/CoA transferase-like"/>
    <property type="match status" value="1"/>
</dbReference>
<dbReference type="Proteomes" id="UP000318571">
    <property type="component" value="Chromosome 6"/>
</dbReference>
<reference evidence="2 3" key="1">
    <citation type="journal article" date="2018" name="Nat. Ecol. Evol.">
        <title>Genomic signatures of mitonuclear coevolution across populations of Tigriopus californicus.</title>
        <authorList>
            <person name="Barreto F.S."/>
            <person name="Watson E.T."/>
            <person name="Lima T.G."/>
            <person name="Willett C.S."/>
            <person name="Edmands S."/>
            <person name="Li W."/>
            <person name="Burton R.S."/>
        </authorList>
    </citation>
    <scope>NUCLEOTIDE SEQUENCE [LARGE SCALE GENOMIC DNA]</scope>
    <source>
        <strain evidence="2 3">San Diego</strain>
    </source>
</reference>
<evidence type="ECO:0008006" key="4">
    <source>
        <dbReference type="Google" id="ProtNLM"/>
    </source>
</evidence>
<dbReference type="PANTHER" id="PTHR13017">
    <property type="entry name" value="5-FORMYLTETRAHYDROFOLATE CYCLO-LIGASE-RELATED"/>
    <property type="match status" value="1"/>
</dbReference>
<dbReference type="PANTHER" id="PTHR13017:SF0">
    <property type="entry name" value="METHENYLTETRAHYDROFOLATE SYNTHASE DOMAIN-CONTAINING PROTEIN"/>
    <property type="match status" value="1"/>
</dbReference>
<keyword evidence="3" id="KW-1185">Reference proteome</keyword>
<dbReference type="Pfam" id="PF01812">
    <property type="entry name" value="5-FTHF_cyc-lig"/>
    <property type="match status" value="1"/>
</dbReference>
<comment type="caution">
    <text evidence="2">The sequence shown here is derived from an EMBL/GenBank/DDBJ whole genome shotgun (WGS) entry which is preliminary data.</text>
</comment>
<feature type="region of interest" description="Disordered" evidence="1">
    <location>
        <begin position="226"/>
        <end position="257"/>
    </location>
</feature>
<dbReference type="AlphaFoldDB" id="A0A553PQC3"/>
<gene>
    <name evidence="2" type="ORF">TCAL_13360</name>
</gene>
<dbReference type="EMBL" id="VCGU01000002">
    <property type="protein sequence ID" value="TRY79885.1"/>
    <property type="molecule type" value="Genomic_DNA"/>
</dbReference>
<sequence>MESTTSNPPPPHRTQEEFIEAKTLKVGPDKPLEEVRFQVLSHPQKELLVPTPKLRRGLFNRLVAPLDCSQQELRALASRRGIDHDSKPVPIASRCKIDVVVVGSVAVDRFGRRLGKGEGFADLEYALAATNHGSAVGQDTVVITCVHDCQVFDCLPPDLFAEHDLPVDIIVTPTKVVRASIFLPKPKRIIWSLLTKEKLDQIEILREIQFKEKRIGHDVSLMDDVPVENPNAANTTNRKKVKKTKRQLPEAQKSKAQSTTDMEGWFTVFLGRIPRNYPPKDLQEVLAARGFEHNSPGINLVIKPVKGVAFLNMDPSVHQHDDVIKQLDGVCLGSTELNVQGDSKYTGVKAPVKKYRLKKIRRNRNPRSVTPEDELPTIPNEKRANEITERDVEP</sequence>
<dbReference type="Gene3D" id="3.40.50.10420">
    <property type="entry name" value="NagB/RpiA/CoA transferase-like"/>
    <property type="match status" value="1"/>
</dbReference>
<dbReference type="GO" id="GO:0005737">
    <property type="term" value="C:cytoplasm"/>
    <property type="evidence" value="ECO:0007669"/>
    <property type="project" value="TreeGrafter"/>
</dbReference>
<dbReference type="InterPro" id="IPR002698">
    <property type="entry name" value="FTHF_cligase"/>
</dbReference>
<dbReference type="InterPro" id="IPR037171">
    <property type="entry name" value="NagB/RpiA_transferase-like"/>
</dbReference>
<evidence type="ECO:0000313" key="2">
    <source>
        <dbReference type="EMBL" id="TRY79885.1"/>
    </source>
</evidence>
<evidence type="ECO:0000313" key="3">
    <source>
        <dbReference type="Proteomes" id="UP000318571"/>
    </source>
</evidence>
<feature type="compositionally biased region" description="Basic and acidic residues" evidence="1">
    <location>
        <begin position="380"/>
        <end position="394"/>
    </location>
</feature>
<organism evidence="2 3">
    <name type="scientific">Tigriopus californicus</name>
    <name type="common">Marine copepod</name>
    <dbReference type="NCBI Taxonomy" id="6832"/>
    <lineage>
        <taxon>Eukaryota</taxon>
        <taxon>Metazoa</taxon>
        <taxon>Ecdysozoa</taxon>
        <taxon>Arthropoda</taxon>
        <taxon>Crustacea</taxon>
        <taxon>Multicrustacea</taxon>
        <taxon>Hexanauplia</taxon>
        <taxon>Copepoda</taxon>
        <taxon>Harpacticoida</taxon>
        <taxon>Harpacticidae</taxon>
        <taxon>Tigriopus</taxon>
    </lineage>
</organism>
<feature type="compositionally biased region" description="Basic residues" evidence="1">
    <location>
        <begin position="237"/>
        <end position="246"/>
    </location>
</feature>
<dbReference type="STRING" id="6832.A0A553PQC3"/>
<evidence type="ECO:0000256" key="1">
    <source>
        <dbReference type="SAM" id="MobiDB-lite"/>
    </source>
</evidence>
<name>A0A553PQC3_TIGCA</name>
<feature type="region of interest" description="Disordered" evidence="1">
    <location>
        <begin position="360"/>
        <end position="394"/>
    </location>
</feature>
<dbReference type="InterPro" id="IPR024185">
    <property type="entry name" value="FTHF_cligase-like_sf"/>
</dbReference>